<dbReference type="PANTHER" id="PTHR34220">
    <property type="entry name" value="SENSOR HISTIDINE KINASE YPDA"/>
    <property type="match status" value="1"/>
</dbReference>
<keyword evidence="7 9" id="KW-1133">Transmembrane helix</keyword>
<comment type="caution">
    <text evidence="11">The sequence shown here is derived from an EMBL/GenBank/DDBJ whole genome shotgun (WGS) entry which is preliminary data.</text>
</comment>
<dbReference type="EMBL" id="WSEM01000019">
    <property type="protein sequence ID" value="MVQ37613.1"/>
    <property type="molecule type" value="Genomic_DNA"/>
</dbReference>
<dbReference type="Gene3D" id="1.10.8.500">
    <property type="entry name" value="HAMP domain in histidine kinase"/>
    <property type="match status" value="1"/>
</dbReference>
<keyword evidence="12" id="KW-1185">Reference proteome</keyword>
<feature type="domain" description="HAMP" evidence="10">
    <location>
        <begin position="333"/>
        <end position="385"/>
    </location>
</feature>
<dbReference type="Proteomes" id="UP000467637">
    <property type="component" value="Unassembled WGS sequence"/>
</dbReference>
<dbReference type="CDD" id="cd06225">
    <property type="entry name" value="HAMP"/>
    <property type="match status" value="1"/>
</dbReference>
<evidence type="ECO:0000313" key="12">
    <source>
        <dbReference type="Proteomes" id="UP000467637"/>
    </source>
</evidence>
<dbReference type="SUPFAM" id="SSF55874">
    <property type="entry name" value="ATPase domain of HSP90 chaperone/DNA topoisomerase II/histidine kinase"/>
    <property type="match status" value="1"/>
</dbReference>
<sequence length="608" mass="69557">MRKYRRRGWNMMILNRYPFLHFSLRTKSIAIFILLVTLPSLLIGNVILSRYDAVLRQQYIDAMEKNLNTIELNLSEKIKAIEDLSNYMIYQENFRRFMETPTTPGNMVQMNKDQTTIEGFIAFQIMSKVYIKSISLEGVGGNQLQMGEPVKGLEQSWTDLAQGRRGGVIWTDSYELESGWTGNKRVVSMFRVINSFDNPSRPVGKVIVRLDESEITDLLMSAVPQDQGSIFIVRPEGDVVLHQNQNLIGHPYPSETLLSQFQGGLSKKVSSLKEAGASYVVFSQPMKSTGWYIVAMVKDQTIVQKTEAIKASLKFLILIILIFGLIALIGFEFAMIRPMLELSKQTSKLKKGDFSAQVKVRSRDEVGELGRQFNNMVMTIKELIDKKYKLEIRQKESELRILQSQMDPHFLYNTLDMIRWTARLEKAAETSQLIETLSLFFRMGQNSGKRYTTLPEELDFVHAYLDLQQKRMGSKLQFTLHMDEELNHAVLLKKIIQPLVENSIKHGFKRGGGRIEVRCYKAEQDVLIDVVDSGVGFAKDKLEAIRQVLQDRTGDEGIMNHAICNIHERITLEYGEGYGIELPSEPTHAGTCVRIRLPFQMSAQEEKR</sequence>
<dbReference type="SUPFAM" id="SSF158472">
    <property type="entry name" value="HAMP domain-like"/>
    <property type="match status" value="1"/>
</dbReference>
<evidence type="ECO:0000256" key="6">
    <source>
        <dbReference type="ARBA" id="ARBA00022777"/>
    </source>
</evidence>
<evidence type="ECO:0000256" key="5">
    <source>
        <dbReference type="ARBA" id="ARBA00022692"/>
    </source>
</evidence>
<feature type="transmembrane region" description="Helical" evidence="9">
    <location>
        <begin position="315"/>
        <end position="336"/>
    </location>
</feature>
<evidence type="ECO:0000313" key="11">
    <source>
        <dbReference type="EMBL" id="MVQ37613.1"/>
    </source>
</evidence>
<accession>A0ABW9UEJ5</accession>
<evidence type="ECO:0000256" key="3">
    <source>
        <dbReference type="ARBA" id="ARBA00022553"/>
    </source>
</evidence>
<dbReference type="Pfam" id="PF02518">
    <property type="entry name" value="HATPase_c"/>
    <property type="match status" value="1"/>
</dbReference>
<dbReference type="Pfam" id="PF00672">
    <property type="entry name" value="HAMP"/>
    <property type="match status" value="1"/>
</dbReference>
<name>A0ABW9UEJ5_9BACL</name>
<evidence type="ECO:0000256" key="7">
    <source>
        <dbReference type="ARBA" id="ARBA00022989"/>
    </source>
</evidence>
<dbReference type="InterPro" id="IPR010559">
    <property type="entry name" value="Sig_transdc_His_kin_internal"/>
</dbReference>
<dbReference type="SMART" id="SM00304">
    <property type="entry name" value="HAMP"/>
    <property type="match status" value="1"/>
</dbReference>
<evidence type="ECO:0000256" key="2">
    <source>
        <dbReference type="ARBA" id="ARBA00022475"/>
    </source>
</evidence>
<dbReference type="InterPro" id="IPR033479">
    <property type="entry name" value="dCache_1"/>
</dbReference>
<dbReference type="InterPro" id="IPR003594">
    <property type="entry name" value="HATPase_dom"/>
</dbReference>
<dbReference type="PANTHER" id="PTHR34220:SF7">
    <property type="entry name" value="SENSOR HISTIDINE KINASE YPDA"/>
    <property type="match status" value="1"/>
</dbReference>
<organism evidence="11 12">
    <name type="scientific">Paenibacillus anseongense</name>
    <dbReference type="NCBI Taxonomy" id="2682845"/>
    <lineage>
        <taxon>Bacteria</taxon>
        <taxon>Bacillati</taxon>
        <taxon>Bacillota</taxon>
        <taxon>Bacilli</taxon>
        <taxon>Bacillales</taxon>
        <taxon>Paenibacillaceae</taxon>
        <taxon>Paenibacillus</taxon>
    </lineage>
</organism>
<dbReference type="Pfam" id="PF02743">
    <property type="entry name" value="dCache_1"/>
    <property type="match status" value="1"/>
</dbReference>
<dbReference type="InterPro" id="IPR003660">
    <property type="entry name" value="HAMP_dom"/>
</dbReference>
<keyword evidence="4" id="KW-0808">Transferase</keyword>
<protein>
    <submittedName>
        <fullName evidence="11">HAMP domain-containing protein</fullName>
    </submittedName>
</protein>
<gene>
    <name evidence="11" type="ORF">GON05_23605</name>
</gene>
<keyword evidence="2" id="KW-1003">Cell membrane</keyword>
<keyword evidence="5 9" id="KW-0812">Transmembrane</keyword>
<proteinExistence type="predicted"/>
<evidence type="ECO:0000259" key="10">
    <source>
        <dbReference type="PROSITE" id="PS50885"/>
    </source>
</evidence>
<keyword evidence="6" id="KW-0418">Kinase</keyword>
<dbReference type="PROSITE" id="PS50885">
    <property type="entry name" value="HAMP"/>
    <property type="match status" value="1"/>
</dbReference>
<dbReference type="InterPro" id="IPR036890">
    <property type="entry name" value="HATPase_C_sf"/>
</dbReference>
<evidence type="ECO:0000256" key="1">
    <source>
        <dbReference type="ARBA" id="ARBA00004651"/>
    </source>
</evidence>
<dbReference type="Gene3D" id="3.30.565.10">
    <property type="entry name" value="Histidine kinase-like ATPase, C-terminal domain"/>
    <property type="match status" value="1"/>
</dbReference>
<evidence type="ECO:0000256" key="9">
    <source>
        <dbReference type="SAM" id="Phobius"/>
    </source>
</evidence>
<keyword evidence="3" id="KW-0597">Phosphoprotein</keyword>
<evidence type="ECO:0000256" key="8">
    <source>
        <dbReference type="ARBA" id="ARBA00023136"/>
    </source>
</evidence>
<evidence type="ECO:0000256" key="4">
    <source>
        <dbReference type="ARBA" id="ARBA00022679"/>
    </source>
</evidence>
<dbReference type="InterPro" id="IPR050640">
    <property type="entry name" value="Bact_2-comp_sensor_kinase"/>
</dbReference>
<dbReference type="Pfam" id="PF06580">
    <property type="entry name" value="His_kinase"/>
    <property type="match status" value="1"/>
</dbReference>
<dbReference type="Gene3D" id="3.30.450.20">
    <property type="entry name" value="PAS domain"/>
    <property type="match status" value="1"/>
</dbReference>
<dbReference type="SMART" id="SM00387">
    <property type="entry name" value="HATPase_c"/>
    <property type="match status" value="1"/>
</dbReference>
<keyword evidence="8 9" id="KW-0472">Membrane</keyword>
<reference evidence="11 12" key="1">
    <citation type="submission" date="2019-12" db="EMBL/GenBank/DDBJ databases">
        <authorList>
            <person name="Huq M.A."/>
        </authorList>
    </citation>
    <scope>NUCLEOTIDE SEQUENCE [LARGE SCALE GENOMIC DNA]</scope>
    <source>
        <strain evidence="11 12">MAH-34</strain>
    </source>
</reference>
<comment type="subcellular location">
    <subcellularLocation>
        <location evidence="1">Cell membrane</location>
        <topology evidence="1">Multi-pass membrane protein</topology>
    </subcellularLocation>
</comment>